<keyword evidence="4 7" id="KW-1133">Transmembrane helix</keyword>
<evidence type="ECO:0000313" key="10">
    <source>
        <dbReference type="EMBL" id="RJE26070.1"/>
    </source>
</evidence>
<proteinExistence type="predicted"/>
<dbReference type="PANTHER" id="PTHR13605:SF4">
    <property type="entry name" value="ER MEMBRANE PROTEIN COMPLEX SUBUNIT 7"/>
    <property type="match status" value="1"/>
</dbReference>
<feature type="domain" description="ER membrane protein complex subunit 7 beta-sandwich" evidence="9">
    <location>
        <begin position="32"/>
        <end position="174"/>
    </location>
</feature>
<evidence type="ECO:0000256" key="2">
    <source>
        <dbReference type="ARBA" id="ARBA00022692"/>
    </source>
</evidence>
<dbReference type="PANTHER" id="PTHR13605">
    <property type="entry name" value="ER MEMBRANE PROTEIN COMPLEX SUBUNIT 7"/>
    <property type="match status" value="1"/>
</dbReference>
<evidence type="ECO:0000256" key="6">
    <source>
        <dbReference type="SAM" id="MobiDB-lite"/>
    </source>
</evidence>
<dbReference type="GO" id="GO:0072546">
    <property type="term" value="C:EMC complex"/>
    <property type="evidence" value="ECO:0007669"/>
    <property type="project" value="TreeGrafter"/>
</dbReference>
<evidence type="ECO:0000256" key="5">
    <source>
        <dbReference type="ARBA" id="ARBA00023136"/>
    </source>
</evidence>
<name>A0A3A2ZTM9_9EURO</name>
<evidence type="ECO:0000256" key="3">
    <source>
        <dbReference type="ARBA" id="ARBA00022729"/>
    </source>
</evidence>
<dbReference type="InterPro" id="IPR019008">
    <property type="entry name" value="Beta_sandwich_EMC7"/>
</dbReference>
<dbReference type="Proteomes" id="UP000266188">
    <property type="component" value="Unassembled WGS sequence"/>
</dbReference>
<reference evidence="11" key="1">
    <citation type="submission" date="2017-02" db="EMBL/GenBank/DDBJ databases">
        <authorList>
            <person name="Tafer H."/>
            <person name="Lopandic K."/>
        </authorList>
    </citation>
    <scope>NUCLEOTIDE SEQUENCE [LARGE SCALE GENOMIC DNA]</scope>
    <source>
        <strain evidence="11">CBS 366.77</strain>
    </source>
</reference>
<feature type="transmembrane region" description="Helical" evidence="7">
    <location>
        <begin position="171"/>
        <end position="189"/>
    </location>
</feature>
<keyword evidence="2 7" id="KW-0812">Transmembrane</keyword>
<keyword evidence="5 7" id="KW-0472">Membrane</keyword>
<evidence type="ECO:0000256" key="7">
    <source>
        <dbReference type="SAM" id="Phobius"/>
    </source>
</evidence>
<sequence>MLSSLFPLLLLFLEATASSLIVSIPPSTRLSNPHSLPASTHATLTSISHPNKPGEYPLTAPLTRFSTFVFHNLRSGSAQPESFLLDIRSSEYIFSPFRVDVAADGTVLGVWETFRGNPWDNRGPEKFLVDAAAGESSSPVDVTVEAKLVARKGFYEERAKFSPLGLFKNPMILLAVVALAFTFGMPKLMQNMDPEMRAEFEKQSRSSPISGATRNAMAGGGAPGNFDLAGWMAGATPAPAASPDVASKGAANGRESGGVRRRG</sequence>
<evidence type="ECO:0000256" key="8">
    <source>
        <dbReference type="SAM" id="SignalP"/>
    </source>
</evidence>
<dbReference type="EMBL" id="MVGC01000030">
    <property type="protein sequence ID" value="RJE26070.1"/>
    <property type="molecule type" value="Genomic_DNA"/>
</dbReference>
<comment type="subcellular location">
    <subcellularLocation>
        <location evidence="1">Membrane</location>
        <topology evidence="1">Single-pass membrane protein</topology>
    </subcellularLocation>
</comment>
<gene>
    <name evidence="10" type="ORF">PHISCL_01595</name>
</gene>
<keyword evidence="11" id="KW-1185">Reference proteome</keyword>
<feature type="signal peptide" evidence="8">
    <location>
        <begin position="1"/>
        <end position="19"/>
    </location>
</feature>
<comment type="caution">
    <text evidence="10">The sequence shown here is derived from an EMBL/GenBank/DDBJ whole genome shotgun (WGS) entry which is preliminary data.</text>
</comment>
<evidence type="ECO:0000259" key="9">
    <source>
        <dbReference type="Pfam" id="PF09430"/>
    </source>
</evidence>
<evidence type="ECO:0000313" key="11">
    <source>
        <dbReference type="Proteomes" id="UP000266188"/>
    </source>
</evidence>
<feature type="chain" id="PRO_5017479840" description="ER membrane protein complex subunit 7 beta-sandwich domain-containing protein" evidence="8">
    <location>
        <begin position="20"/>
        <end position="263"/>
    </location>
</feature>
<dbReference type="Pfam" id="PF09430">
    <property type="entry name" value="EMC7_beta-sandw"/>
    <property type="match status" value="1"/>
</dbReference>
<evidence type="ECO:0000256" key="4">
    <source>
        <dbReference type="ARBA" id="ARBA00022989"/>
    </source>
</evidence>
<evidence type="ECO:0000256" key="1">
    <source>
        <dbReference type="ARBA" id="ARBA00004167"/>
    </source>
</evidence>
<accession>A0A3A2ZTM9</accession>
<feature type="region of interest" description="Disordered" evidence="6">
    <location>
        <begin position="198"/>
        <end position="218"/>
    </location>
</feature>
<dbReference type="OrthoDB" id="27095at2759"/>
<dbReference type="InterPro" id="IPR039163">
    <property type="entry name" value="EMC7"/>
</dbReference>
<protein>
    <recommendedName>
        <fullName evidence="9">ER membrane protein complex subunit 7 beta-sandwich domain-containing protein</fullName>
    </recommendedName>
</protein>
<dbReference type="AlphaFoldDB" id="A0A3A2ZTM9"/>
<dbReference type="STRING" id="2070753.A0A3A2ZTM9"/>
<organism evidence="10 11">
    <name type="scientific">Aspergillus sclerotialis</name>
    <dbReference type="NCBI Taxonomy" id="2070753"/>
    <lineage>
        <taxon>Eukaryota</taxon>
        <taxon>Fungi</taxon>
        <taxon>Dikarya</taxon>
        <taxon>Ascomycota</taxon>
        <taxon>Pezizomycotina</taxon>
        <taxon>Eurotiomycetes</taxon>
        <taxon>Eurotiomycetidae</taxon>
        <taxon>Eurotiales</taxon>
        <taxon>Aspergillaceae</taxon>
        <taxon>Aspergillus</taxon>
        <taxon>Aspergillus subgen. Polypaecilum</taxon>
    </lineage>
</organism>
<feature type="region of interest" description="Disordered" evidence="6">
    <location>
        <begin position="236"/>
        <end position="263"/>
    </location>
</feature>
<keyword evidence="3 8" id="KW-0732">Signal</keyword>